<dbReference type="RefSeq" id="WP_197010912.1">
    <property type="nucleotide sequence ID" value="NZ_BAABES010000027.1"/>
</dbReference>
<organism evidence="3 4">
    <name type="scientific">Actinomadura viridis</name>
    <dbReference type="NCBI Taxonomy" id="58110"/>
    <lineage>
        <taxon>Bacteria</taxon>
        <taxon>Bacillati</taxon>
        <taxon>Actinomycetota</taxon>
        <taxon>Actinomycetes</taxon>
        <taxon>Streptosporangiales</taxon>
        <taxon>Thermomonosporaceae</taxon>
        <taxon>Actinomadura</taxon>
    </lineage>
</organism>
<reference evidence="3" key="1">
    <citation type="submission" date="2020-11" db="EMBL/GenBank/DDBJ databases">
        <title>Sequencing the genomes of 1000 actinobacteria strains.</title>
        <authorList>
            <person name="Klenk H.-P."/>
        </authorList>
    </citation>
    <scope>NUCLEOTIDE SEQUENCE</scope>
    <source>
        <strain evidence="3">DSM 43175</strain>
    </source>
</reference>
<feature type="domain" description="RsbT co-antagonist protein RsbRD N-terminal" evidence="2">
    <location>
        <begin position="20"/>
        <end position="159"/>
    </location>
</feature>
<evidence type="ECO:0000313" key="4">
    <source>
        <dbReference type="Proteomes" id="UP000614047"/>
    </source>
</evidence>
<protein>
    <recommendedName>
        <fullName evidence="5">PucR-like helix-turn-helix protein</fullName>
    </recommendedName>
</protein>
<dbReference type="InterPro" id="IPR025751">
    <property type="entry name" value="RsbRD_N_dom"/>
</dbReference>
<dbReference type="Pfam" id="PF13556">
    <property type="entry name" value="HTH_30"/>
    <property type="match status" value="1"/>
</dbReference>
<proteinExistence type="predicted"/>
<evidence type="ECO:0000259" key="1">
    <source>
        <dbReference type="Pfam" id="PF13556"/>
    </source>
</evidence>
<dbReference type="PANTHER" id="PTHR33744">
    <property type="entry name" value="CARBOHYDRATE DIACID REGULATOR"/>
    <property type="match status" value="1"/>
</dbReference>
<dbReference type="Pfam" id="PF14361">
    <property type="entry name" value="RsbRD_N"/>
    <property type="match status" value="1"/>
</dbReference>
<gene>
    <name evidence="3" type="ORF">IW256_002267</name>
</gene>
<dbReference type="InterPro" id="IPR042070">
    <property type="entry name" value="PucR_C-HTH_sf"/>
</dbReference>
<evidence type="ECO:0000313" key="3">
    <source>
        <dbReference type="EMBL" id="MBG6088154.1"/>
    </source>
</evidence>
<dbReference type="InterPro" id="IPR025736">
    <property type="entry name" value="PucR_C-HTH_dom"/>
</dbReference>
<accession>A0A931DBR3</accession>
<dbReference type="AlphaFoldDB" id="A0A931DBR3"/>
<name>A0A931DBR3_9ACTN</name>
<comment type="caution">
    <text evidence="3">The sequence shown here is derived from an EMBL/GenBank/DDBJ whole genome shotgun (WGS) entry which is preliminary data.</text>
</comment>
<dbReference type="PANTHER" id="PTHR33744:SF7">
    <property type="entry name" value="PUCR FAMILY TRANSCRIPTIONAL REGULATOR"/>
    <property type="match status" value="1"/>
</dbReference>
<dbReference type="InterPro" id="IPR051448">
    <property type="entry name" value="CdaR-like_regulators"/>
</dbReference>
<dbReference type="Proteomes" id="UP000614047">
    <property type="component" value="Unassembled WGS sequence"/>
</dbReference>
<keyword evidence="4" id="KW-1185">Reference proteome</keyword>
<sequence>MDRSTAVAATVASLQHEAEAVVDVVVDRIVEEIPSYAAVPRERLRPGVAASVHDGIGFLFDEDRAGDDASMVAAEAAAVGADRAGRGIPVEDVLHAYRIGVRTVWECFAAEAKRNAADPGEILALAERVWEWADGVMVRAAREHRRVDLEAALDAQQRRGAFIRALLSGTLDRAGLHLQAAAFGLDPDREYVPFRARGGAGARSVVAALVPYFPHTSPPVTLLDGDVAGLLARRPRPRLRGDVVVGVGPSTRPAEAVGAFARATRALDTAARFGMNGVYDLADLGLHPAVAAENEIGTILYERYLAPVRDLPDIERTVVTYLKGGMHVEDAARTLFVHPNTLRNRLRRFEELTGADLRDHSTLAELWWALAHQRLVE</sequence>
<dbReference type="Gene3D" id="1.10.10.2840">
    <property type="entry name" value="PucR C-terminal helix-turn-helix domain"/>
    <property type="match status" value="1"/>
</dbReference>
<evidence type="ECO:0008006" key="5">
    <source>
        <dbReference type="Google" id="ProtNLM"/>
    </source>
</evidence>
<dbReference type="EMBL" id="JADOUA010000001">
    <property type="protein sequence ID" value="MBG6088154.1"/>
    <property type="molecule type" value="Genomic_DNA"/>
</dbReference>
<feature type="domain" description="PucR C-terminal helix-turn-helix" evidence="1">
    <location>
        <begin position="316"/>
        <end position="371"/>
    </location>
</feature>
<evidence type="ECO:0000259" key="2">
    <source>
        <dbReference type="Pfam" id="PF14361"/>
    </source>
</evidence>